<dbReference type="AlphaFoldDB" id="T1KEK7"/>
<dbReference type="EnsemblMetazoa" id="tetur107g00010.1">
    <property type="protein sequence ID" value="tetur107g00010.1"/>
    <property type="gene ID" value="tetur107g00010"/>
</dbReference>
<accession>T1KEK7</accession>
<reference evidence="1" key="2">
    <citation type="submission" date="2015-06" db="UniProtKB">
        <authorList>
            <consortium name="EnsemblMetazoa"/>
        </authorList>
    </citation>
    <scope>IDENTIFICATION</scope>
</reference>
<sequence>MLFGQQSKYMYLKRNDGMSIWKWSDVRVIPAIITQMLIQHRTIIIDE</sequence>
<organism evidence="1 2">
    <name type="scientific">Tetranychus urticae</name>
    <name type="common">Two-spotted spider mite</name>
    <dbReference type="NCBI Taxonomy" id="32264"/>
    <lineage>
        <taxon>Eukaryota</taxon>
        <taxon>Metazoa</taxon>
        <taxon>Ecdysozoa</taxon>
        <taxon>Arthropoda</taxon>
        <taxon>Chelicerata</taxon>
        <taxon>Arachnida</taxon>
        <taxon>Acari</taxon>
        <taxon>Acariformes</taxon>
        <taxon>Trombidiformes</taxon>
        <taxon>Prostigmata</taxon>
        <taxon>Eleutherengona</taxon>
        <taxon>Raphignathae</taxon>
        <taxon>Tetranychoidea</taxon>
        <taxon>Tetranychidae</taxon>
        <taxon>Tetranychus</taxon>
    </lineage>
</organism>
<dbReference type="Proteomes" id="UP000015104">
    <property type="component" value="Unassembled WGS sequence"/>
</dbReference>
<reference evidence="2" key="1">
    <citation type="submission" date="2011-08" db="EMBL/GenBank/DDBJ databases">
        <authorList>
            <person name="Rombauts S."/>
        </authorList>
    </citation>
    <scope>NUCLEOTIDE SEQUENCE</scope>
    <source>
        <strain evidence="2">London</strain>
    </source>
</reference>
<evidence type="ECO:0000313" key="1">
    <source>
        <dbReference type="EnsemblMetazoa" id="tetur107g00010.1"/>
    </source>
</evidence>
<dbReference type="EMBL" id="CAEY01000023">
    <property type="status" value="NOT_ANNOTATED_CDS"/>
    <property type="molecule type" value="Genomic_DNA"/>
</dbReference>
<keyword evidence="2" id="KW-1185">Reference proteome</keyword>
<dbReference type="HOGENOM" id="CLU_3176027_0_0_1"/>
<name>T1KEK7_TETUR</name>
<proteinExistence type="predicted"/>
<evidence type="ECO:0000313" key="2">
    <source>
        <dbReference type="Proteomes" id="UP000015104"/>
    </source>
</evidence>
<protein>
    <submittedName>
        <fullName evidence="1">Uncharacterized protein</fullName>
    </submittedName>
</protein>